<proteinExistence type="predicted"/>
<name>A0AAP5Q9S0_9BURK</name>
<evidence type="ECO:0000313" key="2">
    <source>
        <dbReference type="Proteomes" id="UP001246473"/>
    </source>
</evidence>
<comment type="caution">
    <text evidence="1">The sequence shown here is derived from an EMBL/GenBank/DDBJ whole genome shotgun (WGS) entry which is preliminary data.</text>
</comment>
<organism evidence="1 2">
    <name type="scientific">Paraburkholderia fungorum</name>
    <dbReference type="NCBI Taxonomy" id="134537"/>
    <lineage>
        <taxon>Bacteria</taxon>
        <taxon>Pseudomonadati</taxon>
        <taxon>Pseudomonadota</taxon>
        <taxon>Betaproteobacteria</taxon>
        <taxon>Burkholderiales</taxon>
        <taxon>Burkholderiaceae</taxon>
        <taxon>Paraburkholderia</taxon>
    </lineage>
</organism>
<dbReference type="RefSeq" id="WP_315697112.1">
    <property type="nucleotide sequence ID" value="NZ_JANSLM010000008.1"/>
</dbReference>
<gene>
    <name evidence="1" type="ORF">ParKJ_22720</name>
</gene>
<dbReference type="EMBL" id="JANSLM010000008">
    <property type="protein sequence ID" value="MDT8840241.1"/>
    <property type="molecule type" value="Genomic_DNA"/>
</dbReference>
<reference evidence="1" key="1">
    <citation type="submission" date="2022-08" db="EMBL/GenBank/DDBJ databases">
        <authorList>
            <person name="Kim S.-J."/>
        </authorList>
    </citation>
    <scope>NUCLEOTIDE SEQUENCE</scope>
    <source>
        <strain evidence="1">KJ</strain>
    </source>
</reference>
<dbReference type="Proteomes" id="UP001246473">
    <property type="component" value="Unassembled WGS sequence"/>
</dbReference>
<sequence>MQGNMNVIDRINADHNANQDSARERAAQVRELHSSALFRVYHLTDTRDKVDQELSHNYGLLDVRKEVEKAIKLFRTPATGCAYRLVAEVTASGLDAVFELTNTIDRQWWINPGVTPRFQGEGCRSTSVGDIVVEANGIGHFCDSVGWVSLGALECPVEAGDPSDSRTAGGQPVAAGQYDGSHIESHCPECGECESECVCVEVQSQEGGLPIVAPQQEAGKLTEGGASVVYRVTRDQAVWERETFEIEVSPEIPEDEHDDYVRDQMDDANTPRHIEIVNGVEGIDTIVEMVVQPTE</sequence>
<protein>
    <submittedName>
        <fullName evidence="1">Uncharacterized protein</fullName>
    </submittedName>
</protein>
<evidence type="ECO:0000313" key="1">
    <source>
        <dbReference type="EMBL" id="MDT8840241.1"/>
    </source>
</evidence>
<accession>A0AAP5Q9S0</accession>
<dbReference type="AlphaFoldDB" id="A0AAP5Q9S0"/>